<accession>A0ABW5DNA8</accession>
<organism evidence="2 3">
    <name type="scientific">Lacibacterium aquatile</name>
    <dbReference type="NCBI Taxonomy" id="1168082"/>
    <lineage>
        <taxon>Bacteria</taxon>
        <taxon>Pseudomonadati</taxon>
        <taxon>Pseudomonadota</taxon>
        <taxon>Alphaproteobacteria</taxon>
        <taxon>Rhodospirillales</taxon>
        <taxon>Rhodospirillaceae</taxon>
    </lineage>
</organism>
<dbReference type="InterPro" id="IPR011037">
    <property type="entry name" value="Pyrv_Knase-like_insert_dom_sf"/>
</dbReference>
<dbReference type="Pfam" id="PF03473">
    <property type="entry name" value="MOSC"/>
    <property type="match status" value="1"/>
</dbReference>
<evidence type="ECO:0000259" key="1">
    <source>
        <dbReference type="PROSITE" id="PS51340"/>
    </source>
</evidence>
<dbReference type="SUPFAM" id="SSF50800">
    <property type="entry name" value="PK beta-barrel domain-like"/>
    <property type="match status" value="1"/>
</dbReference>
<dbReference type="Pfam" id="PF03476">
    <property type="entry name" value="MOSC_N"/>
    <property type="match status" value="1"/>
</dbReference>
<evidence type="ECO:0000313" key="2">
    <source>
        <dbReference type="EMBL" id="MFD2261954.1"/>
    </source>
</evidence>
<dbReference type="EMBL" id="JBHUIP010000003">
    <property type="protein sequence ID" value="MFD2261954.1"/>
    <property type="molecule type" value="Genomic_DNA"/>
</dbReference>
<sequence length="273" mass="30019">MRVVDLYRYPVKSLRGYRVEEASIEKVGMAGDRRWLVIDTNGRFLSIRELPKMTTIEAIPHPAGLTLRHADAGELLVEFPKADAPRIPVTVWKDSFPAPLAADAASEFLTALLGQPVRLAYFDDPSARPVDQTFGGPNDHVSFADGYPILITTVGSLAALNGELAAPLPMTRFRPNIVIDGVEPWGEDTWREVRIGDLRARIVKPCARCTIVTHDPVTGERPARLEPLTTLKRIHATDDGRIIFGQNVIPDNEATVRVGDPVEILASGKSNLF</sequence>
<reference evidence="3" key="1">
    <citation type="journal article" date="2019" name="Int. J. Syst. Evol. Microbiol.">
        <title>The Global Catalogue of Microorganisms (GCM) 10K type strain sequencing project: providing services to taxonomists for standard genome sequencing and annotation.</title>
        <authorList>
            <consortium name="The Broad Institute Genomics Platform"/>
            <consortium name="The Broad Institute Genome Sequencing Center for Infectious Disease"/>
            <person name="Wu L."/>
            <person name="Ma J."/>
        </authorList>
    </citation>
    <scope>NUCLEOTIDE SEQUENCE [LARGE SCALE GENOMIC DNA]</scope>
    <source>
        <strain evidence="3">CGMCC 1.19062</strain>
    </source>
</reference>
<keyword evidence="3" id="KW-1185">Reference proteome</keyword>
<dbReference type="PANTHER" id="PTHR14237">
    <property type="entry name" value="MOLYBDOPTERIN COFACTOR SULFURASE MOSC"/>
    <property type="match status" value="1"/>
</dbReference>
<dbReference type="Proteomes" id="UP001597295">
    <property type="component" value="Unassembled WGS sequence"/>
</dbReference>
<dbReference type="InterPro" id="IPR005303">
    <property type="entry name" value="MOCOS_middle"/>
</dbReference>
<name>A0ABW5DNA8_9PROT</name>
<dbReference type="SUPFAM" id="SSF141673">
    <property type="entry name" value="MOSC N-terminal domain-like"/>
    <property type="match status" value="1"/>
</dbReference>
<dbReference type="PANTHER" id="PTHR14237:SF19">
    <property type="entry name" value="MITOCHONDRIAL AMIDOXIME REDUCING COMPONENT 1"/>
    <property type="match status" value="1"/>
</dbReference>
<proteinExistence type="predicted"/>
<gene>
    <name evidence="2" type="ORF">ACFSM5_03580</name>
</gene>
<dbReference type="RefSeq" id="WP_379874867.1">
    <property type="nucleotide sequence ID" value="NZ_JBHUIP010000003.1"/>
</dbReference>
<comment type="caution">
    <text evidence="2">The sequence shown here is derived from an EMBL/GenBank/DDBJ whole genome shotgun (WGS) entry which is preliminary data.</text>
</comment>
<evidence type="ECO:0000313" key="3">
    <source>
        <dbReference type="Proteomes" id="UP001597295"/>
    </source>
</evidence>
<dbReference type="InterPro" id="IPR005302">
    <property type="entry name" value="MoCF_Sase_C"/>
</dbReference>
<feature type="domain" description="MOSC" evidence="1">
    <location>
        <begin position="124"/>
        <end position="265"/>
    </location>
</feature>
<protein>
    <submittedName>
        <fullName evidence="2">MOSC domain-containing protein</fullName>
    </submittedName>
</protein>
<dbReference type="PROSITE" id="PS51340">
    <property type="entry name" value="MOSC"/>
    <property type="match status" value="1"/>
</dbReference>